<dbReference type="OMA" id="FRSIMFR"/>
<organism evidence="1 2">
    <name type="scientific">Blomia tropicalis</name>
    <name type="common">Mite</name>
    <dbReference type="NCBI Taxonomy" id="40697"/>
    <lineage>
        <taxon>Eukaryota</taxon>
        <taxon>Metazoa</taxon>
        <taxon>Ecdysozoa</taxon>
        <taxon>Arthropoda</taxon>
        <taxon>Chelicerata</taxon>
        <taxon>Arachnida</taxon>
        <taxon>Acari</taxon>
        <taxon>Acariformes</taxon>
        <taxon>Sarcoptiformes</taxon>
        <taxon>Astigmata</taxon>
        <taxon>Glycyphagoidea</taxon>
        <taxon>Echimyopodidae</taxon>
        <taxon>Blomia</taxon>
    </lineage>
</organism>
<evidence type="ECO:0000313" key="1">
    <source>
        <dbReference type="EMBL" id="KAJ6223029.1"/>
    </source>
</evidence>
<dbReference type="Proteomes" id="UP001142055">
    <property type="component" value="Chromosome 1"/>
</dbReference>
<gene>
    <name evidence="1" type="ORF">RDWZM_001574</name>
</gene>
<proteinExistence type="predicted"/>
<reference evidence="1" key="1">
    <citation type="submission" date="2022-12" db="EMBL/GenBank/DDBJ databases">
        <title>Genome assemblies of Blomia tropicalis.</title>
        <authorList>
            <person name="Cui Y."/>
        </authorList>
    </citation>
    <scope>NUCLEOTIDE SEQUENCE</scope>
    <source>
        <tissue evidence="1">Adult mites</tissue>
    </source>
</reference>
<dbReference type="EMBL" id="JAPWDV010000001">
    <property type="protein sequence ID" value="KAJ6223029.1"/>
    <property type="molecule type" value="Genomic_DNA"/>
</dbReference>
<protein>
    <submittedName>
        <fullName evidence="1">Uncharacterized protein</fullName>
    </submittedName>
</protein>
<comment type="caution">
    <text evidence="1">The sequence shown here is derived from an EMBL/GenBank/DDBJ whole genome shotgun (WGS) entry which is preliminary data.</text>
</comment>
<keyword evidence="2" id="KW-1185">Reference proteome</keyword>
<accession>A0A9Q0RQP3</accession>
<dbReference type="AlphaFoldDB" id="A0A9Q0RQP3"/>
<evidence type="ECO:0000313" key="2">
    <source>
        <dbReference type="Proteomes" id="UP001142055"/>
    </source>
</evidence>
<sequence>MFILGPCLIDSTNEYRSQTMDHLANRLSLINPYLDEWFLEYTPLNHTQCIALLEQAKILSRIELTSYVLNVIIGFESELFVWNDKKKRFNVTDGYATAHFNSHLLRNYCKGFADTGTKFRIMYDFTQEEHLRGQIFNAFQIVLGNILEEIIGQVNQVREKLLYNKSKLVNEFNISLLAIEPYLNDDLNGNITTVIQNLYSIYTEVVAIPVSTSPSSVISMRVYCNQTLTTIYNRLFIPHKRMQSIVYTMFDYCLRPLFISMEHLLSQFQSIDELSNSSEMPFTSMFKTDDDMYYVNYEPDQLRQFWNDFFHFDTQFGKNLPLFSDDTLKIIAEAIKSSFALRKNGFSQKSLCIGSTILTEFHSNLNANLDLYGRTGEYFNIDNDTLSNTYQLEANSISCLFNLPPLQVNRFKSYTFPKQNVYNVHSILKESLASTFDKISRPIIQNFMNQFRSRHLKLFNYYSEFFLVQQSEHILQYIYFLFPVLNGISFNEKSFEAIQALVNQIHQCNSTGFSPVLQFFRLHISKFNVVHSNMWFLELFDNFIYTPSFGNDFKVLSSVKPFNHNEHFYNFWPLTQLFNYKVTERFNQILKFLLKLRFIQHYIGIQFFISPQFRKRTMSKSKYLFRFQLLNHLVLIGLQVEHRLQELIRVYTHRFEKINSFDEYLNNHQRFIEKLAQINEGTDCLYIRNIINSATKFCYTNFQNSNQSLTPGKNRTSIYDTFLHLDRLNQDDFFSSFQV</sequence>
<name>A0A9Q0RQP3_BLOTA</name>